<reference evidence="3" key="1">
    <citation type="journal article" date="2019" name="Int. J. Syst. Evol. Microbiol.">
        <title>The Global Catalogue of Microorganisms (GCM) 10K type strain sequencing project: providing services to taxonomists for standard genome sequencing and annotation.</title>
        <authorList>
            <consortium name="The Broad Institute Genomics Platform"/>
            <consortium name="The Broad Institute Genome Sequencing Center for Infectious Disease"/>
            <person name="Wu L."/>
            <person name="Ma J."/>
        </authorList>
    </citation>
    <scope>NUCLEOTIDE SEQUENCE [LARGE SCALE GENOMIC DNA]</scope>
    <source>
        <strain evidence="3">JCM 4816</strain>
    </source>
</reference>
<name>A0ABP6THP9_9ACTN</name>
<evidence type="ECO:0000313" key="3">
    <source>
        <dbReference type="Proteomes" id="UP001501455"/>
    </source>
</evidence>
<proteinExistence type="predicted"/>
<organism evidence="2 3">
    <name type="scientific">Streptomyces prasinosporus</name>
    <dbReference type="NCBI Taxonomy" id="68256"/>
    <lineage>
        <taxon>Bacteria</taxon>
        <taxon>Bacillati</taxon>
        <taxon>Actinomycetota</taxon>
        <taxon>Actinomycetes</taxon>
        <taxon>Kitasatosporales</taxon>
        <taxon>Streptomycetaceae</taxon>
        <taxon>Streptomyces</taxon>
        <taxon>Streptomyces albogriseolus group</taxon>
    </lineage>
</organism>
<sequence length="112" mass="11047">MPGPWAAVWSEEGDRGAGSVGGGVVGGGGRSAARSVGGGVVGRGSSKVPVRRQPRRAGGRAGDARAGSTRGPGRREGRADRKRAANGHGIALPDAAREPAFTPRRAGPGSSA</sequence>
<gene>
    <name evidence="2" type="ORF">GCM10019016_015770</name>
</gene>
<dbReference type="Proteomes" id="UP001501455">
    <property type="component" value="Unassembled WGS sequence"/>
</dbReference>
<evidence type="ECO:0000313" key="2">
    <source>
        <dbReference type="EMBL" id="GAA3494477.1"/>
    </source>
</evidence>
<keyword evidence="3" id="KW-1185">Reference proteome</keyword>
<evidence type="ECO:0000256" key="1">
    <source>
        <dbReference type="SAM" id="MobiDB-lite"/>
    </source>
</evidence>
<dbReference type="EMBL" id="BAAAXF010000016">
    <property type="protein sequence ID" value="GAA3494477.1"/>
    <property type="molecule type" value="Genomic_DNA"/>
</dbReference>
<comment type="caution">
    <text evidence="2">The sequence shown here is derived from an EMBL/GenBank/DDBJ whole genome shotgun (WGS) entry which is preliminary data.</text>
</comment>
<accession>A0ABP6THP9</accession>
<protein>
    <submittedName>
        <fullName evidence="2">Uncharacterized protein</fullName>
    </submittedName>
</protein>
<feature type="region of interest" description="Disordered" evidence="1">
    <location>
        <begin position="1"/>
        <end position="112"/>
    </location>
</feature>
<feature type="compositionally biased region" description="Basic residues" evidence="1">
    <location>
        <begin position="49"/>
        <end position="58"/>
    </location>
</feature>
<feature type="compositionally biased region" description="Gly residues" evidence="1">
    <location>
        <begin position="16"/>
        <end position="42"/>
    </location>
</feature>
<feature type="compositionally biased region" description="Basic and acidic residues" evidence="1">
    <location>
        <begin position="73"/>
        <end position="83"/>
    </location>
</feature>